<gene>
    <name evidence="1" type="ORF">ETH_00038680</name>
</gene>
<dbReference type="GeneID" id="25256777"/>
<accession>U6LAS4</accession>
<keyword evidence="2" id="KW-1185">Reference proteome</keyword>
<dbReference type="VEuPathDB" id="ToxoDB:ETH_00038680"/>
<dbReference type="AlphaFoldDB" id="U6LAS4"/>
<dbReference type="Proteomes" id="UP000030747">
    <property type="component" value="Unassembled WGS sequence"/>
</dbReference>
<feature type="non-terminal residue" evidence="1">
    <location>
        <position position="1"/>
    </location>
</feature>
<organism evidence="1 2">
    <name type="scientific">Eimeria tenella</name>
    <name type="common">Coccidian parasite</name>
    <dbReference type="NCBI Taxonomy" id="5802"/>
    <lineage>
        <taxon>Eukaryota</taxon>
        <taxon>Sar</taxon>
        <taxon>Alveolata</taxon>
        <taxon>Apicomplexa</taxon>
        <taxon>Conoidasida</taxon>
        <taxon>Coccidia</taxon>
        <taxon>Eucoccidiorida</taxon>
        <taxon>Eimeriorina</taxon>
        <taxon>Eimeriidae</taxon>
        <taxon>Eimeria</taxon>
    </lineage>
</organism>
<name>U6LAS4_EIMTE</name>
<protein>
    <submittedName>
        <fullName evidence="1">Uncharacterized protein</fullName>
    </submittedName>
</protein>
<sequence>ERLGKVLRLYEGTFCYRNFTRRSETREAAWLRRAGGCGAPGGPVFSLQPNSQNDGIGDRDLPPHGPRCCLSAGHF</sequence>
<proteinExistence type="predicted"/>
<reference evidence="1" key="1">
    <citation type="submission" date="2013-10" db="EMBL/GenBank/DDBJ databases">
        <title>Genomic analysis of the causative agents of coccidiosis in chickens.</title>
        <authorList>
            <person name="Reid A.J."/>
            <person name="Blake D."/>
            <person name="Billington K."/>
            <person name="Browne H."/>
            <person name="Dunn M."/>
            <person name="Hung S."/>
            <person name="Kawahara F."/>
            <person name="Miranda-Saavedra D."/>
            <person name="Mourier T."/>
            <person name="Nagra H."/>
            <person name="Otto T.D."/>
            <person name="Rawlings N."/>
            <person name="Sanchez A."/>
            <person name="Sanders M."/>
            <person name="Subramaniam C."/>
            <person name="Tay Y."/>
            <person name="Dear P."/>
            <person name="Doerig C."/>
            <person name="Gruber A."/>
            <person name="Parkinson J."/>
            <person name="Shirley M."/>
            <person name="Wan K.L."/>
            <person name="Berriman M."/>
            <person name="Tomley F."/>
            <person name="Pain A."/>
        </authorList>
    </citation>
    <scope>NUCLEOTIDE SEQUENCE [LARGE SCALE GENOMIC DNA]</scope>
    <source>
        <strain evidence="1">Houghton</strain>
    </source>
</reference>
<evidence type="ECO:0000313" key="1">
    <source>
        <dbReference type="EMBL" id="CDJ44865.1"/>
    </source>
</evidence>
<dbReference type="RefSeq" id="XP_013235612.1">
    <property type="nucleotide sequence ID" value="XM_013380158.1"/>
</dbReference>
<evidence type="ECO:0000313" key="2">
    <source>
        <dbReference type="Proteomes" id="UP000030747"/>
    </source>
</evidence>
<dbReference type="EMBL" id="HG677749">
    <property type="protein sequence ID" value="CDJ44865.1"/>
    <property type="molecule type" value="Genomic_DNA"/>
</dbReference>
<reference evidence="1" key="2">
    <citation type="submission" date="2013-10" db="EMBL/GenBank/DDBJ databases">
        <authorList>
            <person name="Aslett M."/>
        </authorList>
    </citation>
    <scope>NUCLEOTIDE SEQUENCE [LARGE SCALE GENOMIC DNA]</scope>
    <source>
        <strain evidence="1">Houghton</strain>
    </source>
</reference>